<dbReference type="InterPro" id="IPR036390">
    <property type="entry name" value="WH_DNA-bd_sf"/>
</dbReference>
<dbReference type="AlphaFoldDB" id="A0A250DNI9"/>
<sequence>MNYRNADLNLLKVFEALMNEGNVTRAASKLSLTQPTVSNALRRLRETYGDPLFVRNGAGIRPTRRATELWAPLARSLRTIRGTLEGESFDASQSDARLTVSMTDYVACIVAPRLLERLGELAPGMRLHTHPGTVVDFGQSLDDNRADFAIGAYNDDVQRPGFMRSRRLWSVDFACFMRNDHPLAKLDKIPLKKFLAARHLDVSLAGRVGGIYDRVLQSRGLQRNLVSTVSHYSAAYEAVRRSDLIAVLPWSEGLETMRMTGLKRVAPPLAAPPRTVELVWHERHETSALHQWFIALVVEMLAREPAARTARAKPGTRS</sequence>
<evidence type="ECO:0000313" key="7">
    <source>
        <dbReference type="Proteomes" id="UP000217154"/>
    </source>
</evidence>
<evidence type="ECO:0000256" key="3">
    <source>
        <dbReference type="ARBA" id="ARBA00023125"/>
    </source>
</evidence>
<proteinExistence type="inferred from homology"/>
<keyword evidence="2" id="KW-0805">Transcription regulation</keyword>
<evidence type="ECO:0000256" key="4">
    <source>
        <dbReference type="ARBA" id="ARBA00023163"/>
    </source>
</evidence>
<dbReference type="InterPro" id="IPR037402">
    <property type="entry name" value="YidZ_PBP2"/>
</dbReference>
<dbReference type="SUPFAM" id="SSF46785">
    <property type="entry name" value="Winged helix' DNA-binding domain"/>
    <property type="match status" value="1"/>
</dbReference>
<dbReference type="InterPro" id="IPR005119">
    <property type="entry name" value="LysR_subst-bd"/>
</dbReference>
<dbReference type="CDD" id="cd08417">
    <property type="entry name" value="PBP2_Nitroaromatics_like"/>
    <property type="match status" value="1"/>
</dbReference>
<dbReference type="Pfam" id="PF00126">
    <property type="entry name" value="HTH_1"/>
    <property type="match status" value="1"/>
</dbReference>
<dbReference type="InterPro" id="IPR000847">
    <property type="entry name" value="LysR_HTH_N"/>
</dbReference>
<reference evidence="6 7" key="1">
    <citation type="submission" date="2017-09" db="EMBL/GenBank/DDBJ databases">
        <title>The diverse metabolic capabilities of V. boronicumulans make it an excellent choice for continued studies on novel biodegradation.</title>
        <authorList>
            <person name="Sun S."/>
        </authorList>
    </citation>
    <scope>NUCLEOTIDE SEQUENCE [LARGE SCALE GENOMIC DNA]</scope>
    <source>
        <strain evidence="6 7">J1</strain>
    </source>
</reference>
<accession>A0A250DNI9</accession>
<dbReference type="InterPro" id="IPR050389">
    <property type="entry name" value="LysR-type_TF"/>
</dbReference>
<protein>
    <submittedName>
        <fullName evidence="6">LysR family transcriptional regulator</fullName>
    </submittedName>
</protein>
<evidence type="ECO:0000256" key="1">
    <source>
        <dbReference type="ARBA" id="ARBA00009437"/>
    </source>
</evidence>
<dbReference type="KEGG" id="vbo:CKY39_21435"/>
<keyword evidence="4" id="KW-0804">Transcription</keyword>
<dbReference type="InterPro" id="IPR036388">
    <property type="entry name" value="WH-like_DNA-bd_sf"/>
</dbReference>
<dbReference type="Gene3D" id="1.10.10.10">
    <property type="entry name" value="Winged helix-like DNA-binding domain superfamily/Winged helix DNA-binding domain"/>
    <property type="match status" value="1"/>
</dbReference>
<dbReference type="PANTHER" id="PTHR30118:SF6">
    <property type="entry name" value="HTH-TYPE TRANSCRIPTIONAL REGULATOR LEUO"/>
    <property type="match status" value="1"/>
</dbReference>
<gene>
    <name evidence="6" type="ORF">CKY39_21435</name>
</gene>
<dbReference type="RefSeq" id="WP_095745861.1">
    <property type="nucleotide sequence ID" value="NZ_CP023284.1"/>
</dbReference>
<dbReference type="GO" id="GO:0003700">
    <property type="term" value="F:DNA-binding transcription factor activity"/>
    <property type="evidence" value="ECO:0007669"/>
    <property type="project" value="InterPro"/>
</dbReference>
<dbReference type="PRINTS" id="PR00039">
    <property type="entry name" value="HTHLYSR"/>
</dbReference>
<name>A0A250DNI9_9BURK</name>
<dbReference type="Proteomes" id="UP000217154">
    <property type="component" value="Chromosome"/>
</dbReference>
<dbReference type="Pfam" id="PF03466">
    <property type="entry name" value="LysR_substrate"/>
    <property type="match status" value="1"/>
</dbReference>
<dbReference type="Gene3D" id="3.40.190.10">
    <property type="entry name" value="Periplasmic binding protein-like II"/>
    <property type="match status" value="2"/>
</dbReference>
<evidence type="ECO:0000259" key="5">
    <source>
        <dbReference type="PROSITE" id="PS50931"/>
    </source>
</evidence>
<dbReference type="PROSITE" id="PS50931">
    <property type="entry name" value="HTH_LYSR"/>
    <property type="match status" value="1"/>
</dbReference>
<comment type="similarity">
    <text evidence="1">Belongs to the LysR transcriptional regulatory family.</text>
</comment>
<organism evidence="6 7">
    <name type="scientific">Variovorax boronicumulans</name>
    <dbReference type="NCBI Taxonomy" id="436515"/>
    <lineage>
        <taxon>Bacteria</taxon>
        <taxon>Pseudomonadati</taxon>
        <taxon>Pseudomonadota</taxon>
        <taxon>Betaproteobacteria</taxon>
        <taxon>Burkholderiales</taxon>
        <taxon>Comamonadaceae</taxon>
        <taxon>Variovorax</taxon>
    </lineage>
</organism>
<dbReference type="GO" id="GO:0003677">
    <property type="term" value="F:DNA binding"/>
    <property type="evidence" value="ECO:0007669"/>
    <property type="project" value="UniProtKB-KW"/>
</dbReference>
<evidence type="ECO:0000313" key="6">
    <source>
        <dbReference type="EMBL" id="ATA55503.1"/>
    </source>
</evidence>
<evidence type="ECO:0000256" key="2">
    <source>
        <dbReference type="ARBA" id="ARBA00023015"/>
    </source>
</evidence>
<dbReference type="EMBL" id="CP023284">
    <property type="protein sequence ID" value="ATA55503.1"/>
    <property type="molecule type" value="Genomic_DNA"/>
</dbReference>
<feature type="domain" description="HTH lysR-type" evidence="5">
    <location>
        <begin position="7"/>
        <end position="63"/>
    </location>
</feature>
<dbReference type="PANTHER" id="PTHR30118">
    <property type="entry name" value="HTH-TYPE TRANSCRIPTIONAL REGULATOR LEUO-RELATED"/>
    <property type="match status" value="1"/>
</dbReference>
<keyword evidence="3" id="KW-0238">DNA-binding</keyword>
<dbReference type="SUPFAM" id="SSF53850">
    <property type="entry name" value="Periplasmic binding protein-like II"/>
    <property type="match status" value="1"/>
</dbReference>